<reference evidence="5" key="1">
    <citation type="journal article" date="2019" name="Int. J. Syst. Evol. Microbiol.">
        <title>The Global Catalogue of Microorganisms (GCM) 10K type strain sequencing project: providing services to taxonomists for standard genome sequencing and annotation.</title>
        <authorList>
            <consortium name="The Broad Institute Genomics Platform"/>
            <consortium name="The Broad Institute Genome Sequencing Center for Infectious Disease"/>
            <person name="Wu L."/>
            <person name="Ma J."/>
        </authorList>
    </citation>
    <scope>NUCLEOTIDE SEQUENCE [LARGE SCALE GENOMIC DNA]</scope>
    <source>
        <strain evidence="5">CGMCC 1.15790</strain>
    </source>
</reference>
<dbReference type="InterPro" id="IPR021416">
    <property type="entry name" value="DUF3048_N"/>
</dbReference>
<gene>
    <name evidence="4" type="ORF">ACFPTR_06660</name>
</gene>
<evidence type="ECO:0000313" key="5">
    <source>
        <dbReference type="Proteomes" id="UP001596143"/>
    </source>
</evidence>
<dbReference type="InterPro" id="IPR023158">
    <property type="entry name" value="YerB-like_sf"/>
</dbReference>
<dbReference type="Proteomes" id="UP001596143">
    <property type="component" value="Unassembled WGS sequence"/>
</dbReference>
<dbReference type="PROSITE" id="PS51257">
    <property type="entry name" value="PROKAR_LIPOPROTEIN"/>
    <property type="match status" value="1"/>
</dbReference>
<accession>A0ABW0U601</accession>
<feature type="domain" description="DUF3048" evidence="2">
    <location>
        <begin position="57"/>
        <end position="196"/>
    </location>
</feature>
<dbReference type="RefSeq" id="WP_270897785.1">
    <property type="nucleotide sequence ID" value="NZ_JBHSPF010000024.1"/>
</dbReference>
<evidence type="ECO:0000259" key="2">
    <source>
        <dbReference type="Pfam" id="PF11258"/>
    </source>
</evidence>
<dbReference type="Gene3D" id="3.50.90.10">
    <property type="entry name" value="YerB-like"/>
    <property type="match status" value="1"/>
</dbReference>
<evidence type="ECO:0000259" key="3">
    <source>
        <dbReference type="Pfam" id="PF17479"/>
    </source>
</evidence>
<organism evidence="4 5">
    <name type="scientific">Aliibacillus thermotolerans</name>
    <dbReference type="NCBI Taxonomy" id="1834418"/>
    <lineage>
        <taxon>Bacteria</taxon>
        <taxon>Bacillati</taxon>
        <taxon>Bacillota</taxon>
        <taxon>Bacilli</taxon>
        <taxon>Bacillales</taxon>
        <taxon>Bacillaceae</taxon>
        <taxon>Aliibacillus</taxon>
    </lineage>
</organism>
<dbReference type="InterPro" id="IPR035328">
    <property type="entry name" value="DUF3048_C"/>
</dbReference>
<evidence type="ECO:0000313" key="4">
    <source>
        <dbReference type="EMBL" id="MFC5628578.1"/>
    </source>
</evidence>
<evidence type="ECO:0000256" key="1">
    <source>
        <dbReference type="SAM" id="MobiDB-lite"/>
    </source>
</evidence>
<feature type="compositionally biased region" description="Basic and acidic residues" evidence="1">
    <location>
        <begin position="27"/>
        <end position="42"/>
    </location>
</feature>
<protein>
    <submittedName>
        <fullName evidence="4">DUF3048 domain-containing protein</fullName>
    </submittedName>
</protein>
<dbReference type="Pfam" id="PF11258">
    <property type="entry name" value="DUF3048"/>
    <property type="match status" value="1"/>
</dbReference>
<dbReference type="Pfam" id="PF17479">
    <property type="entry name" value="DUF3048_C"/>
    <property type="match status" value="1"/>
</dbReference>
<comment type="caution">
    <text evidence="4">The sequence shown here is derived from an EMBL/GenBank/DDBJ whole genome shotgun (WGS) entry which is preliminary data.</text>
</comment>
<dbReference type="SUPFAM" id="SSF159774">
    <property type="entry name" value="YerB-like"/>
    <property type="match status" value="1"/>
</dbReference>
<proteinExistence type="predicted"/>
<name>A0ABW0U601_9BACI</name>
<feature type="domain" description="DUF3048" evidence="3">
    <location>
        <begin position="224"/>
        <end position="332"/>
    </location>
</feature>
<dbReference type="EMBL" id="JBHSPF010000024">
    <property type="protein sequence ID" value="MFC5628578.1"/>
    <property type="molecule type" value="Genomic_DNA"/>
</dbReference>
<keyword evidence="5" id="KW-1185">Reference proteome</keyword>
<sequence>MRKVAVVSICFGLLFIAACGSNDEGEEKLQEHEEMEKQPDDEKQPEEEVVYTETEPLTGVGVEEVSPYRPMAVMVNNHPAARPQSGVSQADIVYEVLTEGDITRWLAIFKSNPPEEIGPIRSARPYFIDLADGYDALFVTHGWSPAAERQLRSSATPYLNGLTYDGTIFQRNPERRAPHNSYVTYERVLEGFRQASVEVEREVSANHFEEERISYEDDILSSEVTVHYRNPYTVQYIYNEEMDAYERFSNGEPTIDFANQERISLQNVFIIEAPHRVVDDEGRRQIYFNDGGQGILLQNGKALRVEWMNEQGRIVPMKDGSVVPFLPGQTWINVIPSSPGIAQYVSGLENGEMSSEEGNGY</sequence>
<feature type="region of interest" description="Disordered" evidence="1">
    <location>
        <begin position="26"/>
        <end position="49"/>
    </location>
</feature>